<accession>A0A951PU01</accession>
<evidence type="ECO:0000256" key="1">
    <source>
        <dbReference type="SAM" id="Phobius"/>
    </source>
</evidence>
<feature type="transmembrane region" description="Helical" evidence="1">
    <location>
        <begin position="12"/>
        <end position="32"/>
    </location>
</feature>
<keyword evidence="1" id="KW-0812">Transmembrane</keyword>
<dbReference type="AlphaFoldDB" id="A0A951PU01"/>
<gene>
    <name evidence="2" type="ORF">KME25_30450</name>
</gene>
<reference evidence="2" key="1">
    <citation type="submission" date="2021-05" db="EMBL/GenBank/DDBJ databases">
        <authorList>
            <person name="Pietrasiak N."/>
            <person name="Ward R."/>
            <person name="Stajich J.E."/>
            <person name="Kurbessoian T."/>
        </authorList>
    </citation>
    <scope>NUCLEOTIDE SEQUENCE</scope>
    <source>
        <strain evidence="2">CPER-KK1</strain>
    </source>
</reference>
<protein>
    <submittedName>
        <fullName evidence="2">Uncharacterized protein</fullName>
    </submittedName>
</protein>
<reference evidence="2" key="2">
    <citation type="journal article" date="2022" name="Microbiol. Resour. Announc.">
        <title>Metagenome Sequencing to Explore Phylogenomics of Terrestrial Cyanobacteria.</title>
        <authorList>
            <person name="Ward R.D."/>
            <person name="Stajich J.E."/>
            <person name="Johansen J.R."/>
            <person name="Huntemann M."/>
            <person name="Clum A."/>
            <person name="Foster B."/>
            <person name="Foster B."/>
            <person name="Roux S."/>
            <person name="Palaniappan K."/>
            <person name="Varghese N."/>
            <person name="Mukherjee S."/>
            <person name="Reddy T.B.K."/>
            <person name="Daum C."/>
            <person name="Copeland A."/>
            <person name="Chen I.A."/>
            <person name="Ivanova N.N."/>
            <person name="Kyrpides N.C."/>
            <person name="Shapiro N."/>
            <person name="Eloe-Fadrosh E.A."/>
            <person name="Pietrasiak N."/>
        </authorList>
    </citation>
    <scope>NUCLEOTIDE SEQUENCE</scope>
    <source>
        <strain evidence="2">CPER-KK1</strain>
    </source>
</reference>
<evidence type="ECO:0000313" key="3">
    <source>
        <dbReference type="Proteomes" id="UP000753908"/>
    </source>
</evidence>
<dbReference type="EMBL" id="JAHHIF010000069">
    <property type="protein sequence ID" value="MBW4548693.1"/>
    <property type="molecule type" value="Genomic_DNA"/>
</dbReference>
<sequence length="58" mass="6525">MPEYVRVVTRRITCLAPLITDAPIIIAALWFLSQFNSIELFLPILGEAASADTLWEAY</sequence>
<proteinExistence type="predicted"/>
<evidence type="ECO:0000313" key="2">
    <source>
        <dbReference type="EMBL" id="MBW4548693.1"/>
    </source>
</evidence>
<comment type="caution">
    <text evidence="2">The sequence shown here is derived from an EMBL/GenBank/DDBJ whole genome shotgun (WGS) entry which is preliminary data.</text>
</comment>
<organism evidence="2 3">
    <name type="scientific">Symplocastrum torsivum CPER-KK1</name>
    <dbReference type="NCBI Taxonomy" id="450513"/>
    <lineage>
        <taxon>Bacteria</taxon>
        <taxon>Bacillati</taxon>
        <taxon>Cyanobacteriota</taxon>
        <taxon>Cyanophyceae</taxon>
        <taxon>Oscillatoriophycideae</taxon>
        <taxon>Oscillatoriales</taxon>
        <taxon>Microcoleaceae</taxon>
        <taxon>Symplocastrum</taxon>
    </lineage>
</organism>
<dbReference type="Proteomes" id="UP000753908">
    <property type="component" value="Unassembled WGS sequence"/>
</dbReference>
<keyword evidence="1" id="KW-1133">Transmembrane helix</keyword>
<name>A0A951PU01_9CYAN</name>
<keyword evidence="1" id="KW-0472">Membrane</keyword>